<dbReference type="EMBL" id="JQHM01000001">
    <property type="protein sequence ID" value="KFX07746.1"/>
    <property type="molecule type" value="Genomic_DNA"/>
</dbReference>
<dbReference type="Proteomes" id="UP000032869">
    <property type="component" value="Unassembled WGS sequence"/>
</dbReference>
<protein>
    <submittedName>
        <fullName evidence="1">Uncharacterized protein</fullName>
    </submittedName>
</protein>
<dbReference type="EMBL" id="JQHL01000005">
    <property type="protein sequence ID" value="KFX19821.1"/>
    <property type="molecule type" value="Genomic_DNA"/>
</dbReference>
<dbReference type="STRING" id="55207.KP22_06560"/>
<accession>A0A093TBT6</accession>
<comment type="caution">
    <text evidence="1">The sequence shown here is derived from an EMBL/GenBank/DDBJ whole genome shotgun (WGS) entry which is preliminary data.</text>
</comment>
<dbReference type="Proteomes" id="UP000032874">
    <property type="component" value="Unassembled WGS sequence"/>
</dbReference>
<reference evidence="3 4" key="1">
    <citation type="submission" date="2014-08" db="EMBL/GenBank/DDBJ databases">
        <title>Genome sequences of NCPPB Pectobacterium isolates.</title>
        <authorList>
            <person name="Glover R.H."/>
            <person name="Sapp M."/>
            <person name="Elphinstone J."/>
        </authorList>
    </citation>
    <scope>NUCLEOTIDE SEQUENCE [LARGE SCALE GENOMIC DNA]</scope>
    <source>
        <strain evidence="2 3">NCPPB 2793</strain>
        <strain evidence="1 4">NCPPB 2795</strain>
    </source>
</reference>
<organism evidence="1 4">
    <name type="scientific">Pectobacterium betavasculorum</name>
    <dbReference type="NCBI Taxonomy" id="55207"/>
    <lineage>
        <taxon>Bacteria</taxon>
        <taxon>Pseudomonadati</taxon>
        <taxon>Pseudomonadota</taxon>
        <taxon>Gammaproteobacteria</taxon>
        <taxon>Enterobacterales</taxon>
        <taxon>Pectobacteriaceae</taxon>
        <taxon>Pectobacterium</taxon>
    </lineage>
</organism>
<evidence type="ECO:0000313" key="4">
    <source>
        <dbReference type="Proteomes" id="UP000032874"/>
    </source>
</evidence>
<keyword evidence="3" id="KW-1185">Reference proteome</keyword>
<dbReference type="RefSeq" id="WP_039305150.1">
    <property type="nucleotide sequence ID" value="NZ_JQHL01000005.1"/>
</dbReference>
<evidence type="ECO:0000313" key="3">
    <source>
        <dbReference type="Proteomes" id="UP000032869"/>
    </source>
</evidence>
<dbReference type="AlphaFoldDB" id="A0A093TBT6"/>
<evidence type="ECO:0000313" key="2">
    <source>
        <dbReference type="EMBL" id="KFX19821.1"/>
    </source>
</evidence>
<dbReference type="eggNOG" id="ENOG50338VY">
    <property type="taxonomic scope" value="Bacteria"/>
</dbReference>
<sequence length="66" mass="7111">MSEKIVVNAEQIKALAEFAESEGQPAYTITHGTIPAFEANDGTLVPEYCGLIAYSESELHGVLQLD</sequence>
<name>A0A093TBT6_9GAMM</name>
<evidence type="ECO:0000313" key="1">
    <source>
        <dbReference type="EMBL" id="KFX07746.1"/>
    </source>
</evidence>
<dbReference type="OrthoDB" id="6461258at2"/>
<proteinExistence type="predicted"/>
<gene>
    <name evidence="2" type="ORF">JV35_12960</name>
    <name evidence="1" type="ORF">KP22_06560</name>
</gene>